<dbReference type="CDD" id="cd14687">
    <property type="entry name" value="bZIP_ATF2"/>
    <property type="match status" value="1"/>
</dbReference>
<evidence type="ECO:0000313" key="9">
    <source>
        <dbReference type="EMBL" id="KEY70130.1"/>
    </source>
</evidence>
<feature type="compositionally biased region" description="Basic residues" evidence="7">
    <location>
        <begin position="187"/>
        <end position="198"/>
    </location>
</feature>
<dbReference type="PANTHER" id="PTHR19304">
    <property type="entry name" value="CYCLIC-AMP RESPONSE ELEMENT BINDING PROTEIN"/>
    <property type="match status" value="1"/>
</dbReference>
<evidence type="ECO:0000259" key="8">
    <source>
        <dbReference type="PROSITE" id="PS50217"/>
    </source>
</evidence>
<evidence type="ECO:0000256" key="1">
    <source>
        <dbReference type="ARBA" id="ARBA00004123"/>
    </source>
</evidence>
<proteinExistence type="predicted"/>
<dbReference type="SMART" id="SM00338">
    <property type="entry name" value="BRLZ"/>
    <property type="match status" value="1"/>
</dbReference>
<keyword evidence="10" id="KW-1185">Reference proteome</keyword>
<feature type="region of interest" description="Disordered" evidence="7">
    <location>
        <begin position="299"/>
        <end position="320"/>
    </location>
</feature>
<dbReference type="PRINTS" id="PR00043">
    <property type="entry name" value="LEUZIPPRJUN"/>
</dbReference>
<dbReference type="SUPFAM" id="SSF57959">
    <property type="entry name" value="Leucine zipper domain"/>
    <property type="match status" value="1"/>
</dbReference>
<evidence type="ECO:0000256" key="3">
    <source>
        <dbReference type="ARBA" id="ARBA00023125"/>
    </source>
</evidence>
<protein>
    <recommendedName>
        <fullName evidence="8">BZIP domain-containing protein</fullName>
    </recommendedName>
</protein>
<dbReference type="InterPro" id="IPR046347">
    <property type="entry name" value="bZIP_sf"/>
</dbReference>
<reference evidence="9 10" key="1">
    <citation type="journal article" date="2014" name="BMC Genomics">
        <title>Comparative genome sequencing reveals chemotype-specific gene clusters in the toxigenic black mold Stachybotrys.</title>
        <authorList>
            <person name="Semeiks J."/>
            <person name="Borek D."/>
            <person name="Otwinowski Z."/>
            <person name="Grishin N.V."/>
        </authorList>
    </citation>
    <scope>NUCLEOTIDE SEQUENCE [LARGE SCALE GENOMIC DNA]</scope>
    <source>
        <strain evidence="10">CBS 109288 / IBT 7711</strain>
    </source>
</reference>
<dbReference type="InterPro" id="IPR002112">
    <property type="entry name" value="Leuzip_Jun"/>
</dbReference>
<dbReference type="GO" id="GO:0003677">
    <property type="term" value="F:DNA binding"/>
    <property type="evidence" value="ECO:0007669"/>
    <property type="project" value="UniProtKB-KW"/>
</dbReference>
<sequence>MATMTSSVLPGQLNGGVYGKEKVNIGHNQDILVDPLLGASYSDAFTPCYAGSGSALQPDGDNSWGHLYMSYDNKLTDDECDENHSQFLHSQDSPRLDQTIDTTHCQPDLSIMPLNPQPQDDKAYRFHLTRGAAQRSSSSLSSPSPALSSRASCPSSGSFMRSTLSSISSLDQKQQPPKSQSQQGRSGPKRKTRVRKRTKPIEDVDEPQRNQFLERNRVAASKCRQKKKEWAHDLEDTKSMLEAQNMDLHSEYDELLEQVTNMKNSLLCHATCNDPIIDGWIEVEARKYVEKSLKQRRRQSQGQFDGFGSNDEGTSRQFCD</sequence>
<keyword evidence="5" id="KW-0539">Nucleus</keyword>
<feature type="compositionally biased region" description="Basic and acidic residues" evidence="7">
    <location>
        <begin position="199"/>
        <end position="212"/>
    </location>
</feature>
<organism evidence="9 10">
    <name type="scientific">Stachybotrys chartarum (strain CBS 109288 / IBT 7711)</name>
    <name type="common">Toxic black mold</name>
    <name type="synonym">Stilbospora chartarum</name>
    <dbReference type="NCBI Taxonomy" id="1280523"/>
    <lineage>
        <taxon>Eukaryota</taxon>
        <taxon>Fungi</taxon>
        <taxon>Dikarya</taxon>
        <taxon>Ascomycota</taxon>
        <taxon>Pezizomycotina</taxon>
        <taxon>Sordariomycetes</taxon>
        <taxon>Hypocreomycetidae</taxon>
        <taxon>Hypocreales</taxon>
        <taxon>Stachybotryaceae</taxon>
        <taxon>Stachybotrys</taxon>
    </lineage>
</organism>
<evidence type="ECO:0000256" key="7">
    <source>
        <dbReference type="SAM" id="MobiDB-lite"/>
    </source>
</evidence>
<feature type="domain" description="BZIP" evidence="8">
    <location>
        <begin position="206"/>
        <end position="269"/>
    </location>
</feature>
<dbReference type="Gene3D" id="1.20.5.170">
    <property type="match status" value="1"/>
</dbReference>
<dbReference type="OrthoDB" id="295274at2759"/>
<comment type="subcellular location">
    <subcellularLocation>
        <location evidence="1">Nucleus</location>
    </subcellularLocation>
</comment>
<accession>A0A084AXV1</accession>
<gene>
    <name evidence="9" type="ORF">S7711_08660</name>
</gene>
<keyword evidence="3" id="KW-0238">DNA-binding</keyword>
<feature type="compositionally biased region" description="Low complexity" evidence="7">
    <location>
        <begin position="172"/>
        <end position="186"/>
    </location>
</feature>
<dbReference type="InterPro" id="IPR051027">
    <property type="entry name" value="bZIP_transcription_factors"/>
</dbReference>
<evidence type="ECO:0000256" key="6">
    <source>
        <dbReference type="SAM" id="Coils"/>
    </source>
</evidence>
<name>A0A084AXV1_STACB</name>
<dbReference type="GO" id="GO:0005634">
    <property type="term" value="C:nucleus"/>
    <property type="evidence" value="ECO:0007669"/>
    <property type="project" value="UniProtKB-SubCell"/>
</dbReference>
<dbReference type="Pfam" id="PF00170">
    <property type="entry name" value="bZIP_1"/>
    <property type="match status" value="1"/>
</dbReference>
<keyword evidence="6" id="KW-0175">Coiled coil</keyword>
<keyword evidence="4" id="KW-0804">Transcription</keyword>
<evidence type="ECO:0000313" key="10">
    <source>
        <dbReference type="Proteomes" id="UP000028045"/>
    </source>
</evidence>
<dbReference type="GO" id="GO:0003700">
    <property type="term" value="F:DNA-binding transcription factor activity"/>
    <property type="evidence" value="ECO:0007669"/>
    <property type="project" value="InterPro"/>
</dbReference>
<dbReference type="PROSITE" id="PS50217">
    <property type="entry name" value="BZIP"/>
    <property type="match status" value="1"/>
</dbReference>
<keyword evidence="2" id="KW-0805">Transcription regulation</keyword>
<feature type="compositionally biased region" description="Polar residues" evidence="7">
    <location>
        <begin position="311"/>
        <end position="320"/>
    </location>
</feature>
<feature type="region of interest" description="Disordered" evidence="7">
    <location>
        <begin position="130"/>
        <end position="212"/>
    </location>
</feature>
<feature type="compositionally biased region" description="Polar residues" evidence="7">
    <location>
        <begin position="159"/>
        <end position="171"/>
    </location>
</feature>
<dbReference type="Proteomes" id="UP000028045">
    <property type="component" value="Unassembled WGS sequence"/>
</dbReference>
<dbReference type="EMBL" id="KL648465">
    <property type="protein sequence ID" value="KEY70130.1"/>
    <property type="molecule type" value="Genomic_DNA"/>
</dbReference>
<evidence type="ECO:0000256" key="5">
    <source>
        <dbReference type="ARBA" id="ARBA00023242"/>
    </source>
</evidence>
<dbReference type="InterPro" id="IPR004827">
    <property type="entry name" value="bZIP"/>
</dbReference>
<dbReference type="AlphaFoldDB" id="A0A084AXV1"/>
<evidence type="ECO:0000256" key="4">
    <source>
        <dbReference type="ARBA" id="ARBA00023163"/>
    </source>
</evidence>
<dbReference type="HOGENOM" id="CLU_869263_0_0_1"/>
<feature type="compositionally biased region" description="Low complexity" evidence="7">
    <location>
        <begin position="135"/>
        <end position="158"/>
    </location>
</feature>
<evidence type="ECO:0000256" key="2">
    <source>
        <dbReference type="ARBA" id="ARBA00023015"/>
    </source>
</evidence>
<feature type="coiled-coil region" evidence="6">
    <location>
        <begin position="231"/>
        <end position="265"/>
    </location>
</feature>